<protein>
    <submittedName>
        <fullName evidence="2">Uncharacterized protein</fullName>
    </submittedName>
</protein>
<feature type="region of interest" description="Disordered" evidence="1">
    <location>
        <begin position="51"/>
        <end position="71"/>
    </location>
</feature>
<name>A0A3P6PSJ4_9BILA</name>
<reference evidence="2 3" key="1">
    <citation type="submission" date="2018-11" db="EMBL/GenBank/DDBJ databases">
        <authorList>
            <consortium name="Pathogen Informatics"/>
        </authorList>
    </citation>
    <scope>NUCLEOTIDE SEQUENCE [LARGE SCALE GENOMIC DNA]</scope>
</reference>
<feature type="compositionally biased region" description="Basic and acidic residues" evidence="1">
    <location>
        <begin position="51"/>
        <end position="61"/>
    </location>
</feature>
<feature type="compositionally biased region" description="Polar residues" evidence="1">
    <location>
        <begin position="138"/>
        <end position="148"/>
    </location>
</feature>
<proteinExistence type="predicted"/>
<dbReference type="Proteomes" id="UP000271098">
    <property type="component" value="Unassembled WGS sequence"/>
</dbReference>
<dbReference type="EMBL" id="UYRT01007548">
    <property type="protein sequence ID" value="VDK42746.1"/>
    <property type="molecule type" value="Genomic_DNA"/>
</dbReference>
<feature type="region of interest" description="Disordered" evidence="1">
    <location>
        <begin position="78"/>
        <end position="97"/>
    </location>
</feature>
<evidence type="ECO:0000313" key="3">
    <source>
        <dbReference type="Proteomes" id="UP000271098"/>
    </source>
</evidence>
<accession>A0A3P6PSJ4</accession>
<feature type="region of interest" description="Disordered" evidence="1">
    <location>
        <begin position="104"/>
        <end position="192"/>
    </location>
</feature>
<sequence length="192" mass="21504">MATSFFTDRNRNIGQHLTALLVETNQEIPDWLEKMGGEGFRSFSKYGDKTRVGRFGGRDQRSQYNSGNSMGFHHIRSAPTIQDPGNERRSLQWSSTSNNFKPFFGRGDSRSGFMNSAGSNAFQSNTSSVPPAPYNRGTAHNNFNSPTHNIAGDRWNGGINSQHGRFTREENSSFGRRFGALESQPAFGNWQR</sequence>
<organism evidence="2 3">
    <name type="scientific">Gongylonema pulchrum</name>
    <dbReference type="NCBI Taxonomy" id="637853"/>
    <lineage>
        <taxon>Eukaryota</taxon>
        <taxon>Metazoa</taxon>
        <taxon>Ecdysozoa</taxon>
        <taxon>Nematoda</taxon>
        <taxon>Chromadorea</taxon>
        <taxon>Rhabditida</taxon>
        <taxon>Spirurina</taxon>
        <taxon>Spiruromorpha</taxon>
        <taxon>Spiruroidea</taxon>
        <taxon>Gongylonematidae</taxon>
        <taxon>Gongylonema</taxon>
    </lineage>
</organism>
<dbReference type="AlphaFoldDB" id="A0A3P6PSJ4"/>
<evidence type="ECO:0000256" key="1">
    <source>
        <dbReference type="SAM" id="MobiDB-lite"/>
    </source>
</evidence>
<keyword evidence="3" id="KW-1185">Reference proteome</keyword>
<evidence type="ECO:0000313" key="2">
    <source>
        <dbReference type="EMBL" id="VDK42746.1"/>
    </source>
</evidence>
<gene>
    <name evidence="2" type="ORF">GPUH_LOCUS4140</name>
</gene>
<feature type="compositionally biased region" description="Polar residues" evidence="1">
    <location>
        <begin position="112"/>
        <end position="129"/>
    </location>
</feature>